<protein>
    <recommendedName>
        <fullName evidence="3">Nephrocystin 3-like N-terminal domain-containing protein</fullName>
    </recommendedName>
</protein>
<dbReference type="InterPro" id="IPR035994">
    <property type="entry name" value="Nucleoside_phosphorylase_sf"/>
</dbReference>
<evidence type="ECO:0000256" key="1">
    <source>
        <dbReference type="ARBA" id="ARBA00022737"/>
    </source>
</evidence>
<dbReference type="InterPro" id="IPR015943">
    <property type="entry name" value="WD40/YVTN_repeat-like_dom_sf"/>
</dbReference>
<dbReference type="InterPro" id="IPR056884">
    <property type="entry name" value="NPHP3-like_N"/>
</dbReference>
<dbReference type="EMBL" id="JAVHNS010000003">
    <property type="protein sequence ID" value="KAK6360967.1"/>
    <property type="molecule type" value="Genomic_DNA"/>
</dbReference>
<proteinExistence type="predicted"/>
<dbReference type="Gene3D" id="3.40.50.1580">
    <property type="entry name" value="Nucleoside phosphorylase domain"/>
    <property type="match status" value="1"/>
</dbReference>
<dbReference type="InterPro" id="IPR027417">
    <property type="entry name" value="P-loop_NTPase"/>
</dbReference>
<dbReference type="SUPFAM" id="SSF50960">
    <property type="entry name" value="TolB, C-terminal domain"/>
    <property type="match status" value="1"/>
</dbReference>
<name>A0AAV9VJK3_9PEZI</name>
<dbReference type="GO" id="GO:0009116">
    <property type="term" value="P:nucleoside metabolic process"/>
    <property type="evidence" value="ECO:0007669"/>
    <property type="project" value="InterPro"/>
</dbReference>
<keyword evidence="5" id="KW-1185">Reference proteome</keyword>
<keyword evidence="1" id="KW-0677">Repeat</keyword>
<evidence type="ECO:0000313" key="5">
    <source>
        <dbReference type="Proteomes" id="UP001373714"/>
    </source>
</evidence>
<organism evidence="4 5">
    <name type="scientific">Orbilia blumenaviensis</name>
    <dbReference type="NCBI Taxonomy" id="1796055"/>
    <lineage>
        <taxon>Eukaryota</taxon>
        <taxon>Fungi</taxon>
        <taxon>Dikarya</taxon>
        <taxon>Ascomycota</taxon>
        <taxon>Pezizomycotina</taxon>
        <taxon>Orbiliomycetes</taxon>
        <taxon>Orbiliales</taxon>
        <taxon>Orbiliaceae</taxon>
        <taxon>Orbilia</taxon>
    </lineage>
</organism>
<dbReference type="PANTHER" id="PTHR46082">
    <property type="entry name" value="ATP/GTP-BINDING PROTEIN-RELATED"/>
    <property type="match status" value="1"/>
</dbReference>
<dbReference type="Proteomes" id="UP001373714">
    <property type="component" value="Unassembled WGS sequence"/>
</dbReference>
<feature type="domain" description="Nephrocystin 3-like N-terminal" evidence="3">
    <location>
        <begin position="377"/>
        <end position="540"/>
    </location>
</feature>
<accession>A0AAV9VJK3</accession>
<dbReference type="PROSITE" id="PS50082">
    <property type="entry name" value="WD_REPEATS_2"/>
    <property type="match status" value="1"/>
</dbReference>
<dbReference type="Pfam" id="PF24883">
    <property type="entry name" value="NPHP3_N"/>
    <property type="match status" value="1"/>
</dbReference>
<dbReference type="AlphaFoldDB" id="A0AAV9VJK3"/>
<dbReference type="SUPFAM" id="SSF53167">
    <property type="entry name" value="Purine and uridine phosphorylases"/>
    <property type="match status" value="1"/>
</dbReference>
<comment type="caution">
    <text evidence="4">The sequence shown here is derived from an EMBL/GenBank/DDBJ whole genome shotgun (WGS) entry which is preliminary data.</text>
</comment>
<dbReference type="Gene3D" id="2.130.10.10">
    <property type="entry name" value="YVTN repeat-like/Quinoprotein amine dehydrogenase"/>
    <property type="match status" value="1"/>
</dbReference>
<dbReference type="PANTHER" id="PTHR46082:SF11">
    <property type="entry name" value="AAA+ ATPASE DOMAIN-CONTAINING PROTEIN-RELATED"/>
    <property type="match status" value="1"/>
</dbReference>
<gene>
    <name evidence="4" type="ORF">TWF730_007082</name>
</gene>
<keyword evidence="2" id="KW-0853">WD repeat</keyword>
<dbReference type="InterPro" id="IPR001680">
    <property type="entry name" value="WD40_rpt"/>
</dbReference>
<evidence type="ECO:0000259" key="3">
    <source>
        <dbReference type="Pfam" id="PF24883"/>
    </source>
</evidence>
<evidence type="ECO:0000313" key="4">
    <source>
        <dbReference type="EMBL" id="KAK6360967.1"/>
    </source>
</evidence>
<dbReference type="GO" id="GO:0003824">
    <property type="term" value="F:catalytic activity"/>
    <property type="evidence" value="ECO:0007669"/>
    <property type="project" value="InterPro"/>
</dbReference>
<feature type="repeat" description="WD" evidence="2">
    <location>
        <begin position="978"/>
        <end position="1011"/>
    </location>
</feature>
<evidence type="ECO:0000256" key="2">
    <source>
        <dbReference type="PROSITE-ProRule" id="PRU00221"/>
    </source>
</evidence>
<sequence>MDSMDIDTQLRQLKNEDYTIGWICALPLELAAAISILDEKHEPLPQDDSDDNIYEFGRVGHYNVIIACLPFGDYGVTSAAIVVSHMRHSYPSIVAGLMVGIAGGVPFPHDIRLGDVVVSVPVPGSEIGGVLQYDFGKTIQEGRFIQTAILNKPPKLFLAAVAKLRADNIRRGSQNDIEIIVADLLKNGVLAKEFMRPPSDSDKVFESSYDHPIGEGRSYSPHSSSCDSCDPSMVVQRAARSYLGPHIHYGLIASGNQVMKHGKTRDRLSQQKDILCFEMEAAGLMDELPTLVIRGICDYADSHKSKEWQPYAAVSAAVFAKIILGKLPARNNRRVPETVSKQQVKLNLPTADGAIFGSYLDQHKSKCLPGTRVKILKQILRWADDPDGRGIFWLTGGAGTGKSTISRTVAESLQQNGWLGASFFFQRDEIDRSSGVRFVTTIATQLAARIPAIFEDVRTAAHRTINIADKSLDEQFLKLIFEPLSRLSSSESLRLVVLIDALDECLEENDILIIINNMIKLKEIDSRSMHIDIRVFITSRPDCPIRPTFQALPPQEYEIVALHQVPDIESDIAAFIVSELSGIQKRRRTILPESWPDSFTINKLVKMTTPLFIYAATVCRFIGDEQWSPYDQINLLLDCNVDSALLQNTYLPILKKIISGQNLRQQKRLRKEFRLIVGTILSLFTPFSISSLSNLLAPELDKRRILVRLSSLHSVIDVPEDPDKAIQVFHASFRDFLLDSSDAGAGEFTIDEQKAHQTVANKCIGLMSLSLKQNICGVKPAGILRSEINKDLMKSCLLPEIQYACRYWIRHLRCGGCLIVDNDGIHDFLRIHALHWLELSSLMGTLLDTLRAIDSLMSIINVNLGGEVSSLLDHLSRFTRENYDIISQAPLQIYCSSLVFSPHSIIRQSFGPLETNKDWIKALPKTELEWGPCPKTIINSGKKVLASVISGHGALALALPGGVIEVWNTDSGELKRQLKGYEHDVMALTFSLDASILGSLSAQDVVELWNIVGGEPSPFFRSQTPTRPTAANPLEFSNHLGFRSKLDFDEANPSRIDEPILWERSGFLEGGLKREFAVSPDGGVVLLASILPGNANKADGSYDSTLTGYYPLSTELPFKIPIEHHPDVDEICFSPDAQNLAMVSGGNVIKVPLVVWDRLKYGAGRPDIICKP</sequence>
<reference evidence="4 5" key="1">
    <citation type="submission" date="2019-10" db="EMBL/GenBank/DDBJ databases">
        <authorList>
            <person name="Palmer J.M."/>
        </authorList>
    </citation>
    <scope>NUCLEOTIDE SEQUENCE [LARGE SCALE GENOMIC DNA]</scope>
    <source>
        <strain evidence="4 5">TWF730</strain>
    </source>
</reference>
<dbReference type="InterPro" id="IPR053137">
    <property type="entry name" value="NLR-like"/>
</dbReference>
<dbReference type="Gene3D" id="3.40.50.300">
    <property type="entry name" value="P-loop containing nucleotide triphosphate hydrolases"/>
    <property type="match status" value="1"/>
</dbReference>
<dbReference type="SUPFAM" id="SSF52540">
    <property type="entry name" value="P-loop containing nucleoside triphosphate hydrolases"/>
    <property type="match status" value="1"/>
</dbReference>